<dbReference type="OrthoDB" id="539138at2759"/>
<proteinExistence type="predicted"/>
<sequence>MERIPNLDAGQSLLASLNGRRARIPKVDKQVQRAKDEKYVPNHAIPIEELVLRNPMAEVHSLPERLGGKAATKLEGVERMVSSKEQRHANSQALLEQKLLMEDQRHKKHIQDQIRKFEKKLKSNTEHIEALFVNLEEDKIICMEEGMFREIGEEIMLQSSVRQGWIDDLGETLKGLESKRRKTTEGLLLNTLGDLVDIAYLSEGSLQRFLEKKILETNFNMLENSKVYAELQRRLRTAEVIKEKKCKEALDEGLEKWRQLRTQHAIECFKERVKSKEIYDPIQRSELFVRITDKQAKIYQALELNLASVADMLPPHNMEAAEKNVSDWLETILSNIETWQNQTMKIVERLWYEEDKLKTKVAKELDNLKSDILGYGALNEEETSVALEQNCMVVVKERELYASGLITKCTECLERQYTNWRKTCTVLGDFLASVIGSQEKQTTHLKAMEDAVRSDMRKCRSDFAEANTKREDDLESARNEISQSNTDIDLEKHVEVALERLDGIEEGYRGFHKDMLELVHAYPVNVNEADNAHWNSICKLLYIKTEEDDSSAPEPQPEAEDQESADKPPAEEAEEGEGGDSEEETKETEVVLEPLEVYGKPYELSAEIYGKLFADKPEAEESAPEEENEGEESEEPKEENEEDEGSEAESPKKKEEVQLEIPDPIEEVVVQEKLIREILQYTQKEILHHIEVSTRENMTLISTWSTRQEEHLTDELDSRLRSHRPRAGRIEEEDREFRSVELAGQRRRFDRHLRKAVHALKMNNQNYENEVLAIDSRFNQLYNKIKNAEAHLSTTASVKGLDIRIRESQKLKTRLISDVKHLIESSKEVVGNNTNAYLDLNAKFCDDNFKNETTAASYGAQTIQKSTAQLEALDKEAKASLETQIKHLDEKEVQCIEKIESAYTEFESMTEPHREDLGLLESVDACLNQAKSKLRSEFGCSYSISKEISDRIGSLDMLKASPSEKPEQAFNQLLSEACSGIYSLDMLLLFYCGYLQCMKSELNGQQMLEDLNKMEEERGLKPTSSMQREEFFTSETLKAAVDNLIGESKQNLIKTAEAYYGSKKSIEEITRKNRIPNDVKTMKEEIENILTDLNDQANEHSSSMLMDVRELIIMTSRCLERVPAKIMKEFVKNQSVKVKEKLGVVLAEFKGEFEVMKRERNEHEKSLRPSLANPLLKNEFELLCSEEENRSKECRKVLRTFATKILEVTHEQLGLVNSELHKVTKMLAVLLDNVVFIEDIDTQEQLKDVENINAKHLISLRRYEAFKNSEATRTEVKGRQFKVRTWDDVTGFALEEIGWSGTLSELLGDTPEEGEEDKTFEMEKGSENLKSFETPQAFALIVTRNRAIKDLKKELTGTFGTIIDDIKGCIYEENEWQKKWPRMLEGLNEL</sequence>
<organism evidence="4 5">
    <name type="scientific">Chloropicon primus</name>
    <dbReference type="NCBI Taxonomy" id="1764295"/>
    <lineage>
        <taxon>Eukaryota</taxon>
        <taxon>Viridiplantae</taxon>
        <taxon>Chlorophyta</taxon>
        <taxon>Chloropicophyceae</taxon>
        <taxon>Chloropicales</taxon>
        <taxon>Chloropicaceae</taxon>
        <taxon>Chloropicon</taxon>
    </lineage>
</organism>
<dbReference type="InterPro" id="IPR027914">
    <property type="entry name" value="DUF4456"/>
</dbReference>
<name>A0A5B8MQ86_9CHLO</name>
<reference evidence="4 5" key="1">
    <citation type="submission" date="2018-07" db="EMBL/GenBank/DDBJ databases">
        <title>The complete nuclear genome of the prasinophyte Chloropicon primus (CCMP1205).</title>
        <authorList>
            <person name="Pombert J.-F."/>
            <person name="Otis C."/>
            <person name="Turmel M."/>
            <person name="Lemieux C."/>
        </authorList>
    </citation>
    <scope>NUCLEOTIDE SEQUENCE [LARGE SCALE GENOMIC DNA]</scope>
    <source>
        <strain evidence="4 5">CCMP1205</strain>
    </source>
</reference>
<dbReference type="InterPro" id="IPR028089">
    <property type="entry name" value="DUF4455"/>
</dbReference>
<feature type="region of interest" description="Disordered" evidence="1">
    <location>
        <begin position="617"/>
        <end position="657"/>
    </location>
</feature>
<evidence type="ECO:0000256" key="1">
    <source>
        <dbReference type="SAM" id="MobiDB-lite"/>
    </source>
</evidence>
<feature type="compositionally biased region" description="Acidic residues" evidence="1">
    <location>
        <begin position="620"/>
        <end position="647"/>
    </location>
</feature>
<evidence type="ECO:0000313" key="5">
    <source>
        <dbReference type="Proteomes" id="UP000316726"/>
    </source>
</evidence>
<evidence type="ECO:0000313" key="4">
    <source>
        <dbReference type="EMBL" id="QDZ22858.1"/>
    </source>
</evidence>
<feature type="compositionally biased region" description="Acidic residues" evidence="1">
    <location>
        <begin position="546"/>
        <end position="563"/>
    </location>
</feature>
<feature type="domain" description="DUF4456" evidence="3">
    <location>
        <begin position="1053"/>
        <end position="1258"/>
    </location>
</feature>
<evidence type="ECO:0000259" key="3">
    <source>
        <dbReference type="Pfam" id="PF14644"/>
    </source>
</evidence>
<dbReference type="PANTHER" id="PTHR21444">
    <property type="entry name" value="COILED-COIL DOMAIN-CONTAINING PROTEIN 180"/>
    <property type="match status" value="1"/>
</dbReference>
<dbReference type="Proteomes" id="UP000316726">
    <property type="component" value="Chromosome 9"/>
</dbReference>
<dbReference type="PANTHER" id="PTHR21444:SF14">
    <property type="entry name" value="COILED-COIL DOMAIN-CONTAINING PROTEIN 180"/>
    <property type="match status" value="1"/>
</dbReference>
<keyword evidence="5" id="KW-1185">Reference proteome</keyword>
<gene>
    <name evidence="4" type="ORF">A3770_09p53760</name>
</gene>
<evidence type="ECO:0000259" key="2">
    <source>
        <dbReference type="Pfam" id="PF14643"/>
    </source>
</evidence>
<feature type="compositionally biased region" description="Acidic residues" evidence="1">
    <location>
        <begin position="571"/>
        <end position="586"/>
    </location>
</feature>
<dbReference type="EMBL" id="CP031042">
    <property type="protein sequence ID" value="QDZ22858.1"/>
    <property type="molecule type" value="Genomic_DNA"/>
</dbReference>
<accession>A0A5B8MQ86</accession>
<feature type="region of interest" description="Disordered" evidence="1">
    <location>
        <begin position="546"/>
        <end position="594"/>
    </location>
</feature>
<dbReference type="Pfam" id="PF14644">
    <property type="entry name" value="DUF4456"/>
    <property type="match status" value="1"/>
</dbReference>
<protein>
    <submittedName>
        <fullName evidence="4">DUF4455 domain-containing protein</fullName>
    </submittedName>
</protein>
<feature type="domain" description="DUF4455" evidence="2">
    <location>
        <begin position="83"/>
        <end position="544"/>
    </location>
</feature>
<dbReference type="Pfam" id="PF14643">
    <property type="entry name" value="DUF4455"/>
    <property type="match status" value="1"/>
</dbReference>
<dbReference type="STRING" id="1764295.A0A5B8MQ86"/>